<sequence>MMHSRVCCANIDLPADKGNALASRPRSADAYVLFPDYRQYNDTTKALPLCVSGSPTKRNIPFGNCTSLTIVLLFPDTIAYTIS</sequence>
<evidence type="ECO:0000313" key="2">
    <source>
        <dbReference type="Proteomes" id="UP001168821"/>
    </source>
</evidence>
<protein>
    <submittedName>
        <fullName evidence="1">Uncharacterized protein</fullName>
    </submittedName>
</protein>
<dbReference type="AlphaFoldDB" id="A0AA38MG43"/>
<reference evidence="1" key="1">
    <citation type="journal article" date="2023" name="G3 (Bethesda)">
        <title>Whole genome assemblies of Zophobas morio and Tenebrio molitor.</title>
        <authorList>
            <person name="Kaur S."/>
            <person name="Stinson S.A."/>
            <person name="diCenzo G.C."/>
        </authorList>
    </citation>
    <scope>NUCLEOTIDE SEQUENCE</scope>
    <source>
        <strain evidence="1">QUZm001</strain>
    </source>
</reference>
<evidence type="ECO:0000313" key="1">
    <source>
        <dbReference type="EMBL" id="KAJ3654924.1"/>
    </source>
</evidence>
<gene>
    <name evidence="1" type="ORF">Zmor_014076</name>
</gene>
<keyword evidence="2" id="KW-1185">Reference proteome</keyword>
<dbReference type="EMBL" id="JALNTZ010000004">
    <property type="protein sequence ID" value="KAJ3654924.1"/>
    <property type="molecule type" value="Genomic_DNA"/>
</dbReference>
<dbReference type="Proteomes" id="UP001168821">
    <property type="component" value="Unassembled WGS sequence"/>
</dbReference>
<proteinExistence type="predicted"/>
<accession>A0AA38MG43</accession>
<comment type="caution">
    <text evidence="1">The sequence shown here is derived from an EMBL/GenBank/DDBJ whole genome shotgun (WGS) entry which is preliminary data.</text>
</comment>
<organism evidence="1 2">
    <name type="scientific">Zophobas morio</name>
    <dbReference type="NCBI Taxonomy" id="2755281"/>
    <lineage>
        <taxon>Eukaryota</taxon>
        <taxon>Metazoa</taxon>
        <taxon>Ecdysozoa</taxon>
        <taxon>Arthropoda</taxon>
        <taxon>Hexapoda</taxon>
        <taxon>Insecta</taxon>
        <taxon>Pterygota</taxon>
        <taxon>Neoptera</taxon>
        <taxon>Endopterygota</taxon>
        <taxon>Coleoptera</taxon>
        <taxon>Polyphaga</taxon>
        <taxon>Cucujiformia</taxon>
        <taxon>Tenebrionidae</taxon>
        <taxon>Zophobas</taxon>
    </lineage>
</organism>
<name>A0AA38MG43_9CUCU</name>